<accession>A0A7S2XRJ3</accession>
<dbReference type="InterPro" id="IPR036259">
    <property type="entry name" value="MFS_trans_sf"/>
</dbReference>
<dbReference type="PROSITE" id="PS50850">
    <property type="entry name" value="MFS"/>
    <property type="match status" value="1"/>
</dbReference>
<keyword evidence="3 7" id="KW-0812">Transmembrane</keyword>
<sequence length="553" mass="60435">MPPQQTCITGPRPNITEEVTDDHVRNTDGDDYIRPQLTLDGALDPLVAPRGKLRTSLLRRESFLMEFATSRGPPQVVALCMLLALALGSTIGIVPAVVTDRYARLNHGYSDSYDCSHYHSNQKPEACVAGNNDAQNASALTSLVSNLLTFVTSSVIGSLSDEYGRKGILVLGIFLSLLGPTCVVLLQLFDEMTPTWYYVASGSTGLVNWFAVALSVLSDVIPPKWRAPSFGLLLAGFSLGFALSPLFAILFSHLAVSILSLALLFGGFIFSIFVLPETLSHERMQAFQQVRRQQVLARGPNETFLKKVIRVLVRPVKEISILNRNRLFRLLSTLAFFSGMVSTADHSLLLYYVEDQFDFGDRDIAIMFLIMGVLGMFVQGVLLKPMNDFFGERRVIIIAFLFGTLTNLLYGLATNKGTIFVALGMSVFIGVSFPTISAIKSNNVNESEQGRIQGALYSLSALASAVGPLSLRAVYNMTKNDSYPGPGIMFVFAAVLYFVAVLCAIALPRNEANSSERHKDTFIHSSSEEPLLPSSSESYGSDSSFSPEMHNTV</sequence>
<gene>
    <name evidence="9" type="ORF">ASEP1449_LOCUS15113</name>
</gene>
<dbReference type="PANTHER" id="PTHR23504">
    <property type="entry name" value="MAJOR FACILITATOR SUPERFAMILY DOMAIN-CONTAINING PROTEIN 10"/>
    <property type="match status" value="1"/>
</dbReference>
<dbReference type="SUPFAM" id="SSF103473">
    <property type="entry name" value="MFS general substrate transporter"/>
    <property type="match status" value="1"/>
</dbReference>
<feature type="transmembrane region" description="Helical" evidence="7">
    <location>
        <begin position="168"/>
        <end position="189"/>
    </location>
</feature>
<feature type="transmembrane region" description="Helical" evidence="7">
    <location>
        <begin position="327"/>
        <end position="352"/>
    </location>
</feature>
<feature type="domain" description="Major facilitator superfamily (MFS) profile" evidence="8">
    <location>
        <begin position="81"/>
        <end position="511"/>
    </location>
</feature>
<dbReference type="PANTHER" id="PTHR23504:SF1">
    <property type="entry name" value="GH21943P-RELATED"/>
    <property type="match status" value="1"/>
</dbReference>
<feature type="transmembrane region" description="Helical" evidence="7">
    <location>
        <begin position="395"/>
        <end position="413"/>
    </location>
</feature>
<dbReference type="Gene3D" id="1.20.1250.20">
    <property type="entry name" value="MFS general substrate transporter like domains"/>
    <property type="match status" value="1"/>
</dbReference>
<name>A0A7S2XRJ3_9STRA</name>
<feature type="transmembrane region" description="Helical" evidence="7">
    <location>
        <begin position="254"/>
        <end position="275"/>
    </location>
</feature>
<comment type="subcellular location">
    <subcellularLocation>
        <location evidence="1">Membrane</location>
        <topology evidence="1">Multi-pass membrane protein</topology>
    </subcellularLocation>
</comment>
<evidence type="ECO:0000256" key="4">
    <source>
        <dbReference type="ARBA" id="ARBA00022989"/>
    </source>
</evidence>
<evidence type="ECO:0000313" key="9">
    <source>
        <dbReference type="EMBL" id="CAD9823279.1"/>
    </source>
</evidence>
<evidence type="ECO:0000256" key="2">
    <source>
        <dbReference type="ARBA" id="ARBA00022448"/>
    </source>
</evidence>
<keyword evidence="2" id="KW-0813">Transport</keyword>
<dbReference type="GO" id="GO:0016020">
    <property type="term" value="C:membrane"/>
    <property type="evidence" value="ECO:0007669"/>
    <property type="project" value="UniProtKB-SubCell"/>
</dbReference>
<keyword evidence="4 7" id="KW-1133">Transmembrane helix</keyword>
<protein>
    <recommendedName>
        <fullName evidence="8">Major facilitator superfamily (MFS) profile domain-containing protein</fullName>
    </recommendedName>
</protein>
<feature type="transmembrane region" description="Helical" evidence="7">
    <location>
        <begin position="76"/>
        <end position="98"/>
    </location>
</feature>
<keyword evidence="5 7" id="KW-0472">Membrane</keyword>
<evidence type="ECO:0000256" key="3">
    <source>
        <dbReference type="ARBA" id="ARBA00022692"/>
    </source>
</evidence>
<dbReference type="InterPro" id="IPR011701">
    <property type="entry name" value="MFS"/>
</dbReference>
<evidence type="ECO:0000256" key="1">
    <source>
        <dbReference type="ARBA" id="ARBA00004141"/>
    </source>
</evidence>
<feature type="transmembrane region" description="Helical" evidence="7">
    <location>
        <begin position="455"/>
        <end position="475"/>
    </location>
</feature>
<reference evidence="9" key="1">
    <citation type="submission" date="2021-01" db="EMBL/GenBank/DDBJ databases">
        <authorList>
            <person name="Corre E."/>
            <person name="Pelletier E."/>
            <person name="Niang G."/>
            <person name="Scheremetjew M."/>
            <person name="Finn R."/>
            <person name="Kale V."/>
            <person name="Holt S."/>
            <person name="Cochrane G."/>
            <person name="Meng A."/>
            <person name="Brown T."/>
            <person name="Cohen L."/>
        </authorList>
    </citation>
    <scope>NUCLEOTIDE SEQUENCE</scope>
    <source>
        <strain evidence="9">CCMP2084</strain>
    </source>
</reference>
<dbReference type="InterPro" id="IPR020846">
    <property type="entry name" value="MFS_dom"/>
</dbReference>
<proteinExistence type="predicted"/>
<organism evidence="9">
    <name type="scientific">Attheya septentrionalis</name>
    <dbReference type="NCBI Taxonomy" id="420275"/>
    <lineage>
        <taxon>Eukaryota</taxon>
        <taxon>Sar</taxon>
        <taxon>Stramenopiles</taxon>
        <taxon>Ochrophyta</taxon>
        <taxon>Bacillariophyta</taxon>
        <taxon>Coscinodiscophyceae</taxon>
        <taxon>Chaetocerotophycidae</taxon>
        <taxon>Chaetocerotales</taxon>
        <taxon>Attheyaceae</taxon>
        <taxon>Attheya</taxon>
    </lineage>
</organism>
<dbReference type="AlphaFoldDB" id="A0A7S2XRJ3"/>
<feature type="transmembrane region" description="Helical" evidence="7">
    <location>
        <begin position="229"/>
        <end position="248"/>
    </location>
</feature>
<feature type="transmembrane region" description="Helical" evidence="7">
    <location>
        <begin position="487"/>
        <end position="507"/>
    </location>
</feature>
<dbReference type="EMBL" id="HBHQ01022350">
    <property type="protein sequence ID" value="CAD9823279.1"/>
    <property type="molecule type" value="Transcribed_RNA"/>
</dbReference>
<feature type="transmembrane region" description="Helical" evidence="7">
    <location>
        <begin position="195"/>
        <end position="217"/>
    </location>
</feature>
<evidence type="ECO:0000256" key="6">
    <source>
        <dbReference type="SAM" id="MobiDB-lite"/>
    </source>
</evidence>
<feature type="transmembrane region" description="Helical" evidence="7">
    <location>
        <begin position="419"/>
        <end position="439"/>
    </location>
</feature>
<dbReference type="Pfam" id="PF07690">
    <property type="entry name" value="MFS_1"/>
    <property type="match status" value="1"/>
</dbReference>
<dbReference type="GO" id="GO:0022857">
    <property type="term" value="F:transmembrane transporter activity"/>
    <property type="evidence" value="ECO:0007669"/>
    <property type="project" value="InterPro"/>
</dbReference>
<feature type="region of interest" description="Disordered" evidence="6">
    <location>
        <begin position="516"/>
        <end position="553"/>
    </location>
</feature>
<evidence type="ECO:0000256" key="7">
    <source>
        <dbReference type="SAM" id="Phobius"/>
    </source>
</evidence>
<feature type="transmembrane region" description="Helical" evidence="7">
    <location>
        <begin position="364"/>
        <end position="383"/>
    </location>
</feature>
<evidence type="ECO:0000256" key="5">
    <source>
        <dbReference type="ARBA" id="ARBA00023136"/>
    </source>
</evidence>
<evidence type="ECO:0000259" key="8">
    <source>
        <dbReference type="PROSITE" id="PS50850"/>
    </source>
</evidence>
<feature type="compositionally biased region" description="Low complexity" evidence="6">
    <location>
        <begin position="528"/>
        <end position="553"/>
    </location>
</feature>